<feature type="region of interest" description="Disordered" evidence="1">
    <location>
        <begin position="1"/>
        <end position="27"/>
    </location>
</feature>
<dbReference type="RefSeq" id="WP_032571945.1">
    <property type="nucleotide sequence ID" value="NZ_JGDM01000198.1"/>
</dbReference>
<organism evidence="2 3">
    <name type="scientific">Bacteroides fragilis str. 2-F-2 #4</name>
    <dbReference type="NCBI Taxonomy" id="1339280"/>
    <lineage>
        <taxon>Bacteria</taxon>
        <taxon>Pseudomonadati</taxon>
        <taxon>Bacteroidota</taxon>
        <taxon>Bacteroidia</taxon>
        <taxon>Bacteroidales</taxon>
        <taxon>Bacteroidaceae</taxon>
        <taxon>Bacteroides</taxon>
    </lineage>
</organism>
<dbReference type="Proteomes" id="UP000022272">
    <property type="component" value="Unassembled WGS sequence"/>
</dbReference>
<comment type="caution">
    <text evidence="2">The sequence shown here is derived from an EMBL/GenBank/DDBJ whole genome shotgun (WGS) entry which is preliminary data.</text>
</comment>
<sequence length="378" mass="41850">MEYANRNNQNASKTNQQITSGKGKTTLVDNRTDFTSQAKLIDTIQRSRNGESNHVIQRVPIGGRGARMKWCRSCDDDRDHIHIRDVGGIGDTHAYQDADGRTRIGQQPAPDVEDENPILKHYMVVKNGTTYQLPVKHFYQPGYVGGDLPWIPNDAQNHLHRAPNDHRGNLPTKAATYKGRSNQPEGFGGNQDWDDELIRDGQIDVFASRNATLRNEYQEESGRVLAADATIASSKYYTSQWSVGTMSIISTNQILDAAGFTSSSPGNVLSRGPAEMAGTITIDCSDLLGKVRIGDRQKTTEWLEYRIGDKIIERRNALLEAIGVNPTGMFSPFWSKAGILSHLVTMIAKDLIEEKQAQQAGRQRVFEPLTPVVAADGT</sequence>
<evidence type="ECO:0000256" key="1">
    <source>
        <dbReference type="SAM" id="MobiDB-lite"/>
    </source>
</evidence>
<evidence type="ECO:0000313" key="2">
    <source>
        <dbReference type="EMBL" id="EXZ41698.1"/>
    </source>
</evidence>
<proteinExistence type="predicted"/>
<reference evidence="2 3" key="1">
    <citation type="submission" date="2014-02" db="EMBL/GenBank/DDBJ databases">
        <authorList>
            <person name="Sears C."/>
            <person name="Carroll K."/>
            <person name="Sack B.R."/>
            <person name="Qadri F."/>
            <person name="Myers L.L."/>
            <person name="Chung G.-T."/>
            <person name="Escheverria P."/>
            <person name="Fraser C.M."/>
            <person name="Sadzewicz L."/>
            <person name="Shefchek K.A."/>
            <person name="Tallon L."/>
            <person name="Das S.P."/>
            <person name="Daugherty S."/>
            <person name="Mongodin E.F."/>
        </authorList>
    </citation>
    <scope>NUCLEOTIDE SEQUENCE [LARGE SCALE GENOMIC DNA]</scope>
    <source>
        <strain evidence="2 3">2-F-2 #4</strain>
    </source>
</reference>
<dbReference type="AlphaFoldDB" id="A0A015YBY2"/>
<dbReference type="EMBL" id="JGDM01000198">
    <property type="protein sequence ID" value="EXZ41698.1"/>
    <property type="molecule type" value="Genomic_DNA"/>
</dbReference>
<evidence type="ECO:0000313" key="3">
    <source>
        <dbReference type="Proteomes" id="UP000022272"/>
    </source>
</evidence>
<protein>
    <submittedName>
        <fullName evidence="2">Uncharacterized protein</fullName>
    </submittedName>
</protein>
<accession>A0A015YBY2</accession>
<name>A0A015YBY2_BACFG</name>
<dbReference type="PATRIC" id="fig|1339280.3.peg.4920"/>
<gene>
    <name evidence="2" type="ORF">M076_5194</name>
</gene>